<evidence type="ECO:0000256" key="6">
    <source>
        <dbReference type="ARBA" id="ARBA00022989"/>
    </source>
</evidence>
<evidence type="ECO:0000256" key="8">
    <source>
        <dbReference type="SAM" id="Phobius"/>
    </source>
</evidence>
<dbReference type="OrthoDB" id="9784366at2"/>
<feature type="transmembrane region" description="Helical" evidence="8">
    <location>
        <begin position="170"/>
        <end position="191"/>
    </location>
</feature>
<evidence type="ECO:0008006" key="11">
    <source>
        <dbReference type="Google" id="ProtNLM"/>
    </source>
</evidence>
<protein>
    <recommendedName>
        <fullName evidence="11">AI-2E family transporter</fullName>
    </recommendedName>
</protein>
<comment type="subcellular location">
    <subcellularLocation>
        <location evidence="1">Cell membrane</location>
        <topology evidence="1">Multi-pass membrane protein</topology>
    </subcellularLocation>
</comment>
<feature type="transmembrane region" description="Helical" evidence="8">
    <location>
        <begin position="325"/>
        <end position="352"/>
    </location>
</feature>
<evidence type="ECO:0000256" key="5">
    <source>
        <dbReference type="ARBA" id="ARBA00022692"/>
    </source>
</evidence>
<proteinExistence type="inferred from homology"/>
<dbReference type="eggNOG" id="COG0628">
    <property type="taxonomic scope" value="Bacteria"/>
</dbReference>
<evidence type="ECO:0000256" key="3">
    <source>
        <dbReference type="ARBA" id="ARBA00022448"/>
    </source>
</evidence>
<dbReference type="GO" id="GO:0055085">
    <property type="term" value="P:transmembrane transport"/>
    <property type="evidence" value="ECO:0007669"/>
    <property type="project" value="TreeGrafter"/>
</dbReference>
<evidence type="ECO:0000313" key="10">
    <source>
        <dbReference type="Proteomes" id="UP000002247"/>
    </source>
</evidence>
<keyword evidence="7 8" id="KW-0472">Membrane</keyword>
<evidence type="ECO:0000313" key="9">
    <source>
        <dbReference type="EMBL" id="ADG97039.1"/>
    </source>
</evidence>
<dbReference type="RefSeq" id="WP_013137495.1">
    <property type="nucleotide sequence ID" value="NC_014168.1"/>
</dbReference>
<dbReference type="GO" id="GO:0005886">
    <property type="term" value="C:plasma membrane"/>
    <property type="evidence" value="ECO:0007669"/>
    <property type="project" value="UniProtKB-SubCell"/>
</dbReference>
<evidence type="ECO:0000256" key="7">
    <source>
        <dbReference type="ARBA" id="ARBA00023136"/>
    </source>
</evidence>
<gene>
    <name evidence="9" type="ordered locus">Srot_0557</name>
</gene>
<dbReference type="PANTHER" id="PTHR21716">
    <property type="entry name" value="TRANSMEMBRANE PROTEIN"/>
    <property type="match status" value="1"/>
</dbReference>
<sequence>MSTQVSDSGQRVQVVLPQDGHIHITLRKLSDWTWRLLVVLLGLVVLGKLFLFLEVVLVPVALALLLAAFMSPLVDSLVSRRVPRSLAVGVVLVLVLGVLTGIFAFIIQQAIDGWPALQEQVLQSFEQLRVWAEHAGLHFSADQLEKARDTTVHFVQQHRSDITQGVFSTASALVEGVTGFFLALFTLIFFLSDGKSIWEYLTKLVPGESRERVRAAGSSGYKTLIGYVRGTVFVAAADAIGIGVGLAVLRVPLALPLASLVFLGAFVPVVGSVLAGSVAVLVALVTQGPLVALLTLILLVAVMQLESHVLQPLVLGRAVRIHPLAVILAIAVGVVLAGVVGALLAVPLVAVLNTFIGQLVRGQGPESQETLKSEVEQVGEPASLH</sequence>
<dbReference type="PANTHER" id="PTHR21716:SF53">
    <property type="entry name" value="PERMEASE PERM-RELATED"/>
    <property type="match status" value="1"/>
</dbReference>
<feature type="transmembrane region" description="Helical" evidence="8">
    <location>
        <begin position="86"/>
        <end position="107"/>
    </location>
</feature>
<feature type="transmembrane region" description="Helical" evidence="8">
    <location>
        <begin position="224"/>
        <end position="247"/>
    </location>
</feature>
<evidence type="ECO:0000256" key="4">
    <source>
        <dbReference type="ARBA" id="ARBA00022475"/>
    </source>
</evidence>
<feature type="transmembrane region" description="Helical" evidence="8">
    <location>
        <begin position="56"/>
        <end position="74"/>
    </location>
</feature>
<dbReference type="EMBL" id="CP001958">
    <property type="protein sequence ID" value="ADG97039.1"/>
    <property type="molecule type" value="Genomic_DNA"/>
</dbReference>
<dbReference type="Pfam" id="PF01594">
    <property type="entry name" value="AI-2E_transport"/>
    <property type="match status" value="1"/>
</dbReference>
<dbReference type="Proteomes" id="UP000002247">
    <property type="component" value="Chromosome"/>
</dbReference>
<name>D6ZCJ7_SEGRD</name>
<accession>D6ZCJ7</accession>
<reference evidence="9 10" key="1">
    <citation type="journal article" date="2010" name="Stand. Genomic Sci.">
        <title>Complete genome sequence of Segniliparus rotundus type strain (CDC 1076).</title>
        <authorList>
            <person name="Sikorski J."/>
            <person name="Lapidus A."/>
            <person name="Copeland A."/>
            <person name="Misra M."/>
            <person name="Glavina Del Rio T."/>
            <person name="Nolan M."/>
            <person name="Lucas S."/>
            <person name="Chen F."/>
            <person name="Tice H."/>
            <person name="Cheng J.F."/>
            <person name="Jando M."/>
            <person name="Schneider S."/>
            <person name="Bruce D."/>
            <person name="Goodwin L."/>
            <person name="Pitluck S."/>
            <person name="Liolios K."/>
            <person name="Mikhailova N."/>
            <person name="Pati A."/>
            <person name="Ivanova N."/>
            <person name="Mavromatis K."/>
            <person name="Chen A."/>
            <person name="Palaniappan K."/>
            <person name="Chertkov O."/>
            <person name="Land M."/>
            <person name="Hauser L."/>
            <person name="Chang Y.J."/>
            <person name="Jeffries C.D."/>
            <person name="Brettin T."/>
            <person name="Detter J.C."/>
            <person name="Han C."/>
            <person name="Rohde M."/>
            <person name="Goker M."/>
            <person name="Bristow J."/>
            <person name="Eisen J.A."/>
            <person name="Markowitz V."/>
            <person name="Hugenholtz P."/>
            <person name="Kyrpides N.C."/>
            <person name="Klenk H.P."/>
        </authorList>
    </citation>
    <scope>NUCLEOTIDE SEQUENCE [LARGE SCALE GENOMIC DNA]</scope>
    <source>
        <strain evidence="10">ATCC BAA-972 / CDC 1076 / CIP 108378 / DSM 44985 / JCM 13578</strain>
    </source>
</reference>
<evidence type="ECO:0000256" key="2">
    <source>
        <dbReference type="ARBA" id="ARBA00009773"/>
    </source>
</evidence>
<keyword evidence="5 8" id="KW-0812">Transmembrane</keyword>
<keyword evidence="6 8" id="KW-1133">Transmembrane helix</keyword>
<comment type="similarity">
    <text evidence="2">Belongs to the autoinducer-2 exporter (AI-2E) (TC 2.A.86) family.</text>
</comment>
<dbReference type="HOGENOM" id="CLU_031275_3_2_11"/>
<dbReference type="InterPro" id="IPR002549">
    <property type="entry name" value="AI-2E-like"/>
</dbReference>
<evidence type="ECO:0000256" key="1">
    <source>
        <dbReference type="ARBA" id="ARBA00004651"/>
    </source>
</evidence>
<dbReference type="AlphaFoldDB" id="D6ZCJ7"/>
<keyword evidence="10" id="KW-1185">Reference proteome</keyword>
<keyword evidence="4" id="KW-1003">Cell membrane</keyword>
<dbReference type="KEGG" id="srt:Srot_0557"/>
<keyword evidence="3" id="KW-0813">Transport</keyword>
<dbReference type="STRING" id="640132.Srot_0557"/>
<feature type="transmembrane region" description="Helical" evidence="8">
    <location>
        <begin position="281"/>
        <end position="305"/>
    </location>
</feature>
<organism evidence="9 10">
    <name type="scientific">Segniliparus rotundus (strain ATCC BAA-972 / CDC 1076 / CIP 108378 / DSM 44985 / JCM 13578)</name>
    <dbReference type="NCBI Taxonomy" id="640132"/>
    <lineage>
        <taxon>Bacteria</taxon>
        <taxon>Bacillati</taxon>
        <taxon>Actinomycetota</taxon>
        <taxon>Actinomycetes</taxon>
        <taxon>Mycobacteriales</taxon>
        <taxon>Segniliparaceae</taxon>
        <taxon>Segniliparus</taxon>
    </lineage>
</organism>
<feature type="transmembrane region" description="Helical" evidence="8">
    <location>
        <begin position="253"/>
        <end position="274"/>
    </location>
</feature>